<accession>A0A7J5TZS8</accession>
<name>A0A7J5TZS8_9BACT</name>
<dbReference type="PANTHER" id="PTHR46708">
    <property type="entry name" value="TENASCIN"/>
    <property type="match status" value="1"/>
</dbReference>
<feature type="domain" description="Fibronectin type-III" evidence="2">
    <location>
        <begin position="1464"/>
        <end position="1550"/>
    </location>
</feature>
<comment type="caution">
    <text evidence="3">The sequence shown here is derived from an EMBL/GenBank/DDBJ whole genome shotgun (WGS) entry which is preliminary data.</text>
</comment>
<feature type="domain" description="Fibronectin type-III" evidence="2">
    <location>
        <begin position="2199"/>
        <end position="2290"/>
    </location>
</feature>
<dbReference type="SUPFAM" id="SSF55486">
    <property type="entry name" value="Metalloproteases ('zincins'), catalytic domain"/>
    <property type="match status" value="1"/>
</dbReference>
<dbReference type="InterPro" id="IPR045474">
    <property type="entry name" value="GEVED"/>
</dbReference>
<proteinExistence type="predicted"/>
<evidence type="ECO:0000259" key="2">
    <source>
        <dbReference type="PROSITE" id="PS50853"/>
    </source>
</evidence>
<dbReference type="InterPro" id="IPR050991">
    <property type="entry name" value="ECM_Regulatory_Proteins"/>
</dbReference>
<dbReference type="Pfam" id="PF05572">
    <property type="entry name" value="Peptidase_M43"/>
    <property type="match status" value="1"/>
</dbReference>
<feature type="domain" description="Fibronectin type-III" evidence="2">
    <location>
        <begin position="1285"/>
        <end position="1369"/>
    </location>
</feature>
<protein>
    <recommendedName>
        <fullName evidence="2">Fibronectin type-III domain-containing protein</fullName>
    </recommendedName>
</protein>
<feature type="domain" description="Fibronectin type-III" evidence="2">
    <location>
        <begin position="2110"/>
        <end position="2198"/>
    </location>
</feature>
<feature type="domain" description="Fibronectin type-III" evidence="2">
    <location>
        <begin position="321"/>
        <end position="412"/>
    </location>
</feature>
<feature type="domain" description="Fibronectin type-III" evidence="2">
    <location>
        <begin position="1049"/>
        <end position="1138"/>
    </location>
</feature>
<dbReference type="GO" id="GO:0008237">
    <property type="term" value="F:metallopeptidase activity"/>
    <property type="evidence" value="ECO:0007669"/>
    <property type="project" value="InterPro"/>
</dbReference>
<feature type="domain" description="Fibronectin type-III" evidence="2">
    <location>
        <begin position="774"/>
        <end position="862"/>
    </location>
</feature>
<evidence type="ECO:0000313" key="4">
    <source>
        <dbReference type="Proteomes" id="UP000488299"/>
    </source>
</evidence>
<organism evidence="3 4">
    <name type="scientific">Rudanella paleaurantiibacter</name>
    <dbReference type="NCBI Taxonomy" id="2614655"/>
    <lineage>
        <taxon>Bacteria</taxon>
        <taxon>Pseudomonadati</taxon>
        <taxon>Bacteroidota</taxon>
        <taxon>Cytophagia</taxon>
        <taxon>Cytophagales</taxon>
        <taxon>Cytophagaceae</taxon>
        <taxon>Rudanella</taxon>
    </lineage>
</organism>
<evidence type="ECO:0000313" key="3">
    <source>
        <dbReference type="EMBL" id="KAB7730998.1"/>
    </source>
</evidence>
<dbReference type="Gene3D" id="2.60.40.10">
    <property type="entry name" value="Immunoglobulins"/>
    <property type="match status" value="16"/>
</dbReference>
<dbReference type="PROSITE" id="PS50853">
    <property type="entry name" value="FN3"/>
    <property type="match status" value="16"/>
</dbReference>
<keyword evidence="1" id="KW-0677">Repeat</keyword>
<reference evidence="3 4" key="1">
    <citation type="submission" date="2019-10" db="EMBL/GenBank/DDBJ databases">
        <title>Rudanella paleaurantiibacter sp. nov., isolated from sludge.</title>
        <authorList>
            <person name="Xu S.Q."/>
        </authorList>
    </citation>
    <scope>NUCLEOTIDE SEQUENCE [LARGE SCALE GENOMIC DNA]</scope>
    <source>
        <strain evidence="3 4">HX-22-17</strain>
    </source>
</reference>
<dbReference type="Pfam" id="PF00041">
    <property type="entry name" value="fn3"/>
    <property type="match status" value="4"/>
</dbReference>
<dbReference type="CDD" id="cd00063">
    <property type="entry name" value="FN3"/>
    <property type="match status" value="12"/>
</dbReference>
<dbReference type="InterPro" id="IPR024079">
    <property type="entry name" value="MetalloPept_cat_dom_sf"/>
</dbReference>
<dbReference type="SMART" id="SM00060">
    <property type="entry name" value="FN3"/>
    <property type="match status" value="17"/>
</dbReference>
<feature type="domain" description="Fibronectin type-III" evidence="2">
    <location>
        <begin position="863"/>
        <end position="955"/>
    </location>
</feature>
<dbReference type="PANTHER" id="PTHR46708:SF2">
    <property type="entry name" value="FIBRONECTIN TYPE-III DOMAIN-CONTAINING PROTEIN"/>
    <property type="match status" value="1"/>
</dbReference>
<dbReference type="Gene3D" id="3.40.390.10">
    <property type="entry name" value="Collagenase (Catalytic Domain)"/>
    <property type="match status" value="1"/>
</dbReference>
<dbReference type="RefSeq" id="WP_152123987.1">
    <property type="nucleotide sequence ID" value="NZ_WELI01000003.1"/>
</dbReference>
<gene>
    <name evidence="3" type="ORF">F5984_09210</name>
</gene>
<feature type="domain" description="Fibronectin type-III" evidence="2">
    <location>
        <begin position="957"/>
        <end position="1047"/>
    </location>
</feature>
<keyword evidence="4" id="KW-1185">Reference proteome</keyword>
<dbReference type="Proteomes" id="UP000488299">
    <property type="component" value="Unassembled WGS sequence"/>
</dbReference>
<evidence type="ECO:0000256" key="1">
    <source>
        <dbReference type="ARBA" id="ARBA00022737"/>
    </source>
</evidence>
<feature type="domain" description="Fibronectin type-III" evidence="2">
    <location>
        <begin position="1836"/>
        <end position="1922"/>
    </location>
</feature>
<dbReference type="InterPro" id="IPR013783">
    <property type="entry name" value="Ig-like_fold"/>
</dbReference>
<sequence length="2363" mass="248873">MNRLYYRQLYYFLICVGLWLPAQAQRNKSTRPVLTCTVPELTPEQRKALESEAAFALQLKRAKGNKATGITYIPIRPHILRNSTGTGGLPLDRLNNILARANRYYLVNGNGIQFYFCGTTPDYIDNGTLFSNYAIANESTLTSGRDVNNALNMYFVNTTNEGFSGYAYYPSNTVQSTRAIIVGSLTDAQLGDRTVPHELGHNFNLVHTHGTGNSSNELVTRGAGANCTTEGDFLCDTPADPYGRPGHSTTFGPDGCLIYTGTATDANGATYTPPMNNLMSYYDPCRYEFTAGQYARMDAGLALRQSHTAYTLTCAPTVVNAPTNLLASNIPTGVVLTWTDNGTNEMGYFIERATSAAGPFMSIGGVGPNTTTYTDPNPPSNTLVYYRVRPSNSTTGGISTAASIQTLACRPTFSVGCVEDDGLNRLVVNSVQLSQNTGCASGATGYSQYTTVTTSLTPGTAFAVSGTLISSSFPEGVSIWLDLNRNGVFDDAGERLFATPSLVFGSFSGNLTIPASVTAGPMAMRVIVAYNATPADPCGSYEYGEAEDYQINIVVPSGCDPLEPNDTYQTATPLADGANYVSPPICLNSGTDGDWFRWRTVGGGQTYYIRVRPATNTTSGPYALSVTVSGSLLTVTTGPTTGGQSTDTYLELYAADGTTLLVQNDDYTGAFSQLVYAFSGPQPCQPPQYRFLNTISNTSAEVGWTAVSGAQYQIRHRPVGSSTWVTSAPVSASAYSITGLTTGTTYEWQIQTVCSATSVSGYMASLTFVTGCYAPVSQGVTYRTSTSALLFWENKGNGLQYELNYRAVGAANWTSVSSLTAPAYLLTGLTNTTAYEFGVRTLCGAAGTSGYSTPTSFTTLCAEPQNLQGFGNAQSGTQAVVSWMGVLDGQTRYEVRYRPVGAATYITWPAPVTATALSLSGLVPNTTYEFGVRTLCSDGQNSTFTAPATFTTTACQMPFSLFADLLNLQGARLNWSTLEPGMTYFVRYRETGSINWLTPTPASTSATSYSLGGLMPGVTYEWQVYTGCAGAVSSSIATGSPFTTLSCPAPANLVLGNLGSTSVTLGWTVSQPGVPVQVQWRVAGTTVWSSATTAAGATNYLLTGLSGQTTYEWRIQTLCSAVYGSVWVSGASFTTTDPVCRPTYLNGCGAGDALVSLALNGEVLSLNTGCSPGGFAFYNSPNTFVPAGASVPISGTFAASYGEGVTVFADLNRDGVFGTSEKLYQTEFTVMDQFNGIITVPSGTANGPLRIRVMVVYGIANPNDPCGSYDEGETEDYVITVGVPATYSPRTQNITRNEALLRWNLLTQGLSYEVQWRPVGGSTWTTVPAGTATTLSLTGLAAGTAYEWQMRPVGTASWNGPVSFTTVGCNPPVTYSAGSITPNSAVVNWQAGSVNPSGTLFDVRFRAVAEATWSTVSGVMTTSQSLTGLNPSTAYVWEVRSVCTPGESSTYTPGPTFTTLACPLPTALNANAGLTTAALSWQGPSTTLYEVQWQEQANPTSWNSLTVTTRSASLTGLVVNRAYNWRVRTLCTAFESSAFTAPASFTTRCAVPTGLSTDGINAYAARLNWTAVGSNAVYTISMRPSGGTWTTAATDWPASPYILTNLTNATGYEWRVEATCVASSLTVSSGVSNPQAFTSVCPTPSSANIYVSGLSSATALANWLGQPNGAYQAQWRPIGATNWVSSPIVNEATLAGQNYTTPLTSLSAGTGYELRVRMECPNGVSSGYSSAITFTTSPTVACSAVAPSLLYSVPGATQATLHWGSSASPQAEVRWRAVGETVWLVASRLPGGGSVSFVAQNLLPNTAYEWQAGGMCAGQEAVFSSVQTFTTSSCVIPTNLAAACVQATGAVLNWNGPAGATYELRYRIGAGNPVSVTGLTTNSYALTGLVAGNSVGWEVRSVCSASVSSSFSAPASVSTVCVAPAVLSVVQLMAADSCGYARINWAGCTAGLAQYDLQYRQQGAGTWTSVGSLGSTRFTLGGLLPGTAYEYRINTACGGGNSSAYTVGSFTTIACACVPMTNTNGLSAIDITASAATVQWYANTPSNTYRVRWRAAGATVWSTSVVTGTALRLTDLTDNTTYDWQIQYLCASGQYADYSPISYFRTLCNAPLSLLATTVLANSAELSWNGFGSGVTYSVQYRLQGVGSWTTLSGISSETYSLTGLQVGGTYEAQVATQCVSGSITTYGPPITFQTICAGPTFLRVGDLTANSALLQWRGSIDETYEVQWRAVGNTAWNTVSVGPLSSTVGSFTLIALDGGTAYEWRVLNRCGAGFSEWAGQPLTFKTLAGGPGCTGPLTTVKNGDWNDPTVWSCGRVPTSADAVLVNHAVTVSAGATGYAARLTYGAAARLTFGVGSRLRLGQ</sequence>
<dbReference type="EMBL" id="WELI01000003">
    <property type="protein sequence ID" value="KAB7730998.1"/>
    <property type="molecule type" value="Genomic_DNA"/>
</dbReference>
<feature type="domain" description="Fibronectin type-III" evidence="2">
    <location>
        <begin position="1371"/>
        <end position="1462"/>
    </location>
</feature>
<dbReference type="Pfam" id="PF20009">
    <property type="entry name" value="GEVED"/>
    <property type="match status" value="2"/>
</dbReference>
<dbReference type="InterPro" id="IPR003961">
    <property type="entry name" value="FN3_dom"/>
</dbReference>
<dbReference type="InterPro" id="IPR008754">
    <property type="entry name" value="Peptidase_M43"/>
</dbReference>
<dbReference type="SUPFAM" id="SSF49265">
    <property type="entry name" value="Fibronectin type III"/>
    <property type="match status" value="10"/>
</dbReference>
<feature type="domain" description="Fibronectin type-III" evidence="2">
    <location>
        <begin position="1923"/>
        <end position="2015"/>
    </location>
</feature>
<dbReference type="InterPro" id="IPR036116">
    <property type="entry name" value="FN3_sf"/>
</dbReference>
<feature type="domain" description="Fibronectin type-III" evidence="2">
    <location>
        <begin position="686"/>
        <end position="773"/>
    </location>
</feature>
<feature type="domain" description="Fibronectin type-III" evidence="2">
    <location>
        <begin position="1643"/>
        <end position="1739"/>
    </location>
</feature>
<feature type="domain" description="Fibronectin type-III" evidence="2">
    <location>
        <begin position="1551"/>
        <end position="1642"/>
    </location>
</feature>
<feature type="domain" description="Fibronectin type-III" evidence="2">
    <location>
        <begin position="2022"/>
        <end position="2109"/>
    </location>
</feature>